<evidence type="ECO:0000256" key="1">
    <source>
        <dbReference type="ARBA" id="ARBA00022679"/>
    </source>
</evidence>
<dbReference type="PANTHER" id="PTHR46401:SF2">
    <property type="entry name" value="GLYCOSYLTRANSFERASE WBBK-RELATED"/>
    <property type="match status" value="1"/>
</dbReference>
<dbReference type="PANTHER" id="PTHR46401">
    <property type="entry name" value="GLYCOSYLTRANSFERASE WBBK-RELATED"/>
    <property type="match status" value="1"/>
</dbReference>
<dbReference type="HOGENOM" id="CLU_031620_0_0_12"/>
<dbReference type="Proteomes" id="UP000001847">
    <property type="component" value="Chromosome I"/>
</dbReference>
<dbReference type="SUPFAM" id="SSF53756">
    <property type="entry name" value="UDP-Glycosyltransferase/glycogen phosphorylase"/>
    <property type="match status" value="1"/>
</dbReference>
<feature type="domain" description="Glycosyl transferase family 1" evidence="2">
    <location>
        <begin position="220"/>
        <end position="369"/>
    </location>
</feature>
<evidence type="ECO:0000313" key="3">
    <source>
        <dbReference type="EMBL" id="ABZ99330.1"/>
    </source>
</evidence>
<sequence>MAKILFITPRFLQNASGGAEKLAFDYVNILSQSHTVTVCTTAAKNYVTWKNEFKTGITEENQYKVIRFSVEKTRNIHRMNQILDRCLKAGDTVSMKDQMSFIKEQGPYSPDLIEYVKNHQSQYDLVILIGYLYYPIVLSVPLLKIPFVIVPTFHDEPPFRLPIYKQTYQNHYLYSFNAPEELQVYETYTRQKVKNYFLIGTYVDEPLLTEKQTISHHSIENFQLLTIGRIEPAKGYPELFQDYHDWKQLNHRYDVSLKCLGSVFSMDVSKEKDILFPGFVSEENKTIEIQKSYLLLNPSAYESFSISIMESWLQEKPVLVNGKSSVMRGHCLRSQGGLYYSDKVSFQRMLDYLLDHQSIANQLGKNGRKYVLANFTKPVIKTKLNQMVNMLLG</sequence>
<accession>B0SQT3</accession>
<dbReference type="EMBL" id="CP000786">
    <property type="protein sequence ID" value="ABZ99330.1"/>
    <property type="molecule type" value="Genomic_DNA"/>
</dbReference>
<dbReference type="AlphaFoldDB" id="B0SQT3"/>
<evidence type="ECO:0000259" key="2">
    <source>
        <dbReference type="Pfam" id="PF00534"/>
    </source>
</evidence>
<dbReference type="KEGG" id="lbi:LEPBI_I3265"/>
<dbReference type="BioCyc" id="LBIF456481:LEPBI_RS15990-MONOMER"/>
<dbReference type="GO" id="GO:0009103">
    <property type="term" value="P:lipopolysaccharide biosynthetic process"/>
    <property type="evidence" value="ECO:0007669"/>
    <property type="project" value="TreeGrafter"/>
</dbReference>
<gene>
    <name evidence="3" type="ordered locus">LEPBI_I3265</name>
</gene>
<dbReference type="GO" id="GO:0016757">
    <property type="term" value="F:glycosyltransferase activity"/>
    <property type="evidence" value="ECO:0007669"/>
    <property type="project" value="InterPro"/>
</dbReference>
<dbReference type="RefSeq" id="WP_012390186.1">
    <property type="nucleotide sequence ID" value="NC_010602.1"/>
</dbReference>
<dbReference type="OrthoDB" id="502646at2"/>
<dbReference type="Gene3D" id="3.40.50.2000">
    <property type="entry name" value="Glycogen Phosphorylase B"/>
    <property type="match status" value="1"/>
</dbReference>
<keyword evidence="4" id="KW-1185">Reference proteome</keyword>
<reference evidence="3 4" key="1">
    <citation type="journal article" date="2008" name="PLoS ONE">
        <title>Genome sequence of the saprophyte Leptospira biflexa provides insights into the evolution of Leptospira and the pathogenesis of leptospirosis.</title>
        <authorList>
            <person name="Picardeau M."/>
            <person name="Bulach D.M."/>
            <person name="Bouchier C."/>
            <person name="Zuerner R.L."/>
            <person name="Zidane N."/>
            <person name="Wilson P.J."/>
            <person name="Creno S."/>
            <person name="Kuczek E.S."/>
            <person name="Bommezzadri S."/>
            <person name="Davis J.C."/>
            <person name="McGrath A."/>
            <person name="Johnson M.J."/>
            <person name="Boursaux-Eude C."/>
            <person name="Seemann T."/>
            <person name="Rouy Z."/>
            <person name="Coppel R.L."/>
            <person name="Rood J.I."/>
            <person name="Lajus A."/>
            <person name="Davies J.K."/>
            <person name="Medigue C."/>
            <person name="Adler B."/>
        </authorList>
    </citation>
    <scope>NUCLEOTIDE SEQUENCE [LARGE SCALE GENOMIC DNA]</scope>
    <source>
        <strain evidence="4">Patoc 1 / ATCC 23582 / Paris</strain>
    </source>
</reference>
<organism evidence="3 4">
    <name type="scientific">Leptospira biflexa serovar Patoc (strain Patoc 1 / ATCC 23582 / Paris)</name>
    <dbReference type="NCBI Taxonomy" id="456481"/>
    <lineage>
        <taxon>Bacteria</taxon>
        <taxon>Pseudomonadati</taxon>
        <taxon>Spirochaetota</taxon>
        <taxon>Spirochaetia</taxon>
        <taxon>Leptospirales</taxon>
        <taxon>Leptospiraceae</taxon>
        <taxon>Leptospira</taxon>
    </lineage>
</organism>
<protein>
    <submittedName>
        <fullName evidence="3">Putative glycosyltransferase</fullName>
    </submittedName>
</protein>
<dbReference type="Pfam" id="PF00534">
    <property type="entry name" value="Glycos_transf_1"/>
    <property type="match status" value="1"/>
</dbReference>
<dbReference type="CAZy" id="GT4">
    <property type="family name" value="Glycosyltransferase Family 4"/>
</dbReference>
<name>B0SQT3_LEPBP</name>
<dbReference type="InterPro" id="IPR001296">
    <property type="entry name" value="Glyco_trans_1"/>
</dbReference>
<keyword evidence="1 3" id="KW-0808">Transferase</keyword>
<evidence type="ECO:0000313" key="4">
    <source>
        <dbReference type="Proteomes" id="UP000001847"/>
    </source>
</evidence>
<dbReference type="STRING" id="456481.LEPBI_I3265"/>
<proteinExistence type="predicted"/>